<reference evidence="1 2" key="1">
    <citation type="journal article" date="2023" name="Science">
        <title>Complex scaffold remodeling in plant triterpene biosynthesis.</title>
        <authorList>
            <person name="De La Pena R."/>
            <person name="Hodgson H."/>
            <person name="Liu J.C."/>
            <person name="Stephenson M.J."/>
            <person name="Martin A.C."/>
            <person name="Owen C."/>
            <person name="Harkess A."/>
            <person name="Leebens-Mack J."/>
            <person name="Jimenez L.E."/>
            <person name="Osbourn A."/>
            <person name="Sattely E.S."/>
        </authorList>
    </citation>
    <scope>NUCLEOTIDE SEQUENCE [LARGE SCALE GENOMIC DNA]</scope>
    <source>
        <strain evidence="2">cv. JPN11</strain>
        <tissue evidence="1">Leaf</tissue>
    </source>
</reference>
<accession>A0ACC1X6V5</accession>
<proteinExistence type="predicted"/>
<keyword evidence="2" id="KW-1185">Reference proteome</keyword>
<gene>
    <name evidence="1" type="ORF">OWV82_020704</name>
</gene>
<organism evidence="1 2">
    <name type="scientific">Melia azedarach</name>
    <name type="common">Chinaberry tree</name>
    <dbReference type="NCBI Taxonomy" id="155640"/>
    <lineage>
        <taxon>Eukaryota</taxon>
        <taxon>Viridiplantae</taxon>
        <taxon>Streptophyta</taxon>
        <taxon>Embryophyta</taxon>
        <taxon>Tracheophyta</taxon>
        <taxon>Spermatophyta</taxon>
        <taxon>Magnoliopsida</taxon>
        <taxon>eudicotyledons</taxon>
        <taxon>Gunneridae</taxon>
        <taxon>Pentapetalae</taxon>
        <taxon>rosids</taxon>
        <taxon>malvids</taxon>
        <taxon>Sapindales</taxon>
        <taxon>Meliaceae</taxon>
        <taxon>Melia</taxon>
    </lineage>
</organism>
<dbReference type="EMBL" id="CM051404">
    <property type="protein sequence ID" value="KAJ4707146.1"/>
    <property type="molecule type" value="Genomic_DNA"/>
</dbReference>
<protein>
    <submittedName>
        <fullName evidence="1">Protein CROWDED NUCLEI 1-like</fullName>
    </submittedName>
</protein>
<evidence type="ECO:0000313" key="2">
    <source>
        <dbReference type="Proteomes" id="UP001164539"/>
    </source>
</evidence>
<sequence>MFTPQRKVWSGWSLTPRSEKNGTGSGPNGQTPNPTTADGIAGKGKSVAFTEPKTPLNGVGSVDDMESLAEKALKLENELFEYQYNMGLLLIEKKDWSSKYEELRQALVEAKDSLKREQAAHLIAITDVEKREENLRKALGVEKQCVLDLEKALREMRSENAEIKFTADSKLAEANALVTSIEEKSLEVEVKLRAADAKLAEVSRKSSEIERKSQEVESRENALRMERLSFIAEREAHETTLSQQREDLQEWERKKEKDLEEAQKRIDATNLTLNRKENDINSRLADLSIKEKEYEAVRKNLETKEEELCALEEKLNAREKLEIEKLLEEHKASLDAKQREFDLEIEQKRKSFDDDLRSKVIEVEKKEAEINHKEEKIAKRELALDKRQEKCKEKENDLESKTKALKEREKTIRSEEKNLETEKTQLLAEKEDILSLKAELEKIRAENEQQLLKIHEERERLKVSEEERAEYIRLQSELKEEIGKCRLQEEMLLKEVEDLKQQKETFEKEWEELDERRAEVEKELKKISEQKEKLEKEKHSEEERIKKEKQVSKDYIKRELEALEVAKESFNATMEHERSLLTEKAESERRQLLHDFELQKRKLETDMQNRHEELEKDLREKEKSFEEEKERELSNINYLRDIARKETEEMKLERLNLEKEKQEVDSHRKHLEGEQVGIRKDIDMLVDLTRTLKEQREQLVKERDRFLSFVENHKSCKNCAEITSAFVLSDLVQEIGNAEVPPLPRVANEYLLDGERKNSEISPNAGCSGSPASAGTISWLRKCTSKIFKFSPSKKIEHTSVQELTEETPLSGEQTNLQEASRMHQTNDCFDIQRLESETGMEAGQDKLADGQTNFDTKAPKGQEDTQPSDLNHGRPPRRRGRPRVSRTRSVKAVVQDAKAILGEDFEINESENLNVNAEDSGQENAESRDESSLADKGTLRNARKRNRAQTSQITTSEHDGDDSEIQSDSVVGGQPRKRRQRVAPAVQTLVPTRYNLRRPKSGVPGSTGAALSDPNKEKEEESEGVLGAREDGIVHSKAAPANSVGIVSENGRSTHLVRCGALDNNNASKKLAENLALSEEVNGTPEGEGEYGDVDEYKSESRGDDASGFNGGDGGGDDDDDEYEHPGEVSIGKKLWTFFTT</sequence>
<name>A0ACC1X6V5_MELAZ</name>
<dbReference type="Proteomes" id="UP001164539">
    <property type="component" value="Chromosome 11"/>
</dbReference>
<evidence type="ECO:0000313" key="1">
    <source>
        <dbReference type="EMBL" id="KAJ4707146.1"/>
    </source>
</evidence>
<comment type="caution">
    <text evidence="1">The sequence shown here is derived from an EMBL/GenBank/DDBJ whole genome shotgun (WGS) entry which is preliminary data.</text>
</comment>